<organism evidence="2 3">
    <name type="scientific">Coprinopsis cinerea (strain Okayama-7 / 130 / ATCC MYA-4618 / FGSC 9003)</name>
    <name type="common">Inky cap fungus</name>
    <name type="synonym">Hormographiella aspergillata</name>
    <dbReference type="NCBI Taxonomy" id="240176"/>
    <lineage>
        <taxon>Eukaryota</taxon>
        <taxon>Fungi</taxon>
        <taxon>Dikarya</taxon>
        <taxon>Basidiomycota</taxon>
        <taxon>Agaricomycotina</taxon>
        <taxon>Agaricomycetes</taxon>
        <taxon>Agaricomycetidae</taxon>
        <taxon>Agaricales</taxon>
        <taxon>Agaricineae</taxon>
        <taxon>Psathyrellaceae</taxon>
        <taxon>Coprinopsis</taxon>
    </lineage>
</organism>
<dbReference type="EMBL" id="AACS02000009">
    <property type="protein sequence ID" value="EFI27040.1"/>
    <property type="molecule type" value="Genomic_DNA"/>
</dbReference>
<accession>D6RPI2</accession>
<dbReference type="InParanoid" id="D6RPI2"/>
<evidence type="ECO:0000313" key="3">
    <source>
        <dbReference type="Proteomes" id="UP000001861"/>
    </source>
</evidence>
<proteinExistence type="predicted"/>
<reference evidence="2 3" key="1">
    <citation type="journal article" date="2010" name="Proc. Natl. Acad. Sci. U.S.A.">
        <title>Insights into evolution of multicellular fungi from the assembled chromosomes of the mushroom Coprinopsis cinerea (Coprinus cinereus).</title>
        <authorList>
            <person name="Stajich J.E."/>
            <person name="Wilke S.K."/>
            <person name="Ahren D."/>
            <person name="Au C.H."/>
            <person name="Birren B.W."/>
            <person name="Borodovsky M."/>
            <person name="Burns C."/>
            <person name="Canback B."/>
            <person name="Casselton L.A."/>
            <person name="Cheng C.K."/>
            <person name="Deng J."/>
            <person name="Dietrich F.S."/>
            <person name="Fargo D.C."/>
            <person name="Farman M.L."/>
            <person name="Gathman A.C."/>
            <person name="Goldberg J."/>
            <person name="Guigo R."/>
            <person name="Hoegger P.J."/>
            <person name="Hooker J.B."/>
            <person name="Huggins A."/>
            <person name="James T.Y."/>
            <person name="Kamada T."/>
            <person name="Kilaru S."/>
            <person name="Kodira C."/>
            <person name="Kues U."/>
            <person name="Kupfer D."/>
            <person name="Kwan H.S."/>
            <person name="Lomsadze A."/>
            <person name="Li W."/>
            <person name="Lilly W.W."/>
            <person name="Ma L.J."/>
            <person name="Mackey A.J."/>
            <person name="Manning G."/>
            <person name="Martin F."/>
            <person name="Muraguchi H."/>
            <person name="Natvig D.O."/>
            <person name="Palmerini H."/>
            <person name="Ramesh M.A."/>
            <person name="Rehmeyer C.J."/>
            <person name="Roe B.A."/>
            <person name="Shenoy N."/>
            <person name="Stanke M."/>
            <person name="Ter-Hovhannisyan V."/>
            <person name="Tunlid A."/>
            <person name="Velagapudi R."/>
            <person name="Vision T.J."/>
            <person name="Zeng Q."/>
            <person name="Zolan M.E."/>
            <person name="Pukkila P.J."/>
        </authorList>
    </citation>
    <scope>NUCLEOTIDE SEQUENCE [LARGE SCALE GENOMIC DNA]</scope>
    <source>
        <strain evidence="3">Okayama-7 / 130 / ATCC MYA-4618 / FGSC 9003</strain>
    </source>
</reference>
<feature type="region of interest" description="Disordered" evidence="1">
    <location>
        <begin position="1"/>
        <end position="29"/>
    </location>
</feature>
<protein>
    <submittedName>
        <fullName evidence="2">Uncharacterized protein</fullName>
    </submittedName>
</protein>
<sequence>MTDAGDLSEPESPGVPTPPATPVRKQAFNDKTYLVNAPISTKAPAGFPFTYPSPPVSNKGRKHRRAPSEGVFHMSSDEDLSSGPGGVVLNQNLFGLARNRSPQAKAPSTPPSLNRAAGTVFINDLNGQKVGGYFASSLFQNSPSPDELPDPNLF</sequence>
<dbReference type="KEGG" id="cci:CC1G_15173"/>
<dbReference type="RefSeq" id="XP_002910534.1">
    <property type="nucleotide sequence ID" value="XM_002910488.1"/>
</dbReference>
<gene>
    <name evidence="2" type="ORF">CC1G_15173</name>
</gene>
<dbReference type="AlphaFoldDB" id="D6RPI2"/>
<keyword evidence="3" id="KW-1185">Reference proteome</keyword>
<dbReference type="OMA" id="DERHGFF"/>
<evidence type="ECO:0000256" key="1">
    <source>
        <dbReference type="SAM" id="MobiDB-lite"/>
    </source>
</evidence>
<feature type="region of interest" description="Disordered" evidence="1">
    <location>
        <begin position="41"/>
        <end position="86"/>
    </location>
</feature>
<comment type="caution">
    <text evidence="2">The sequence shown here is derived from an EMBL/GenBank/DDBJ whole genome shotgun (WGS) entry which is preliminary data.</text>
</comment>
<dbReference type="GeneID" id="9379569"/>
<dbReference type="HOGENOM" id="CLU_1704144_0_0_1"/>
<dbReference type="STRING" id="240176.D6RPI2"/>
<dbReference type="VEuPathDB" id="FungiDB:CC1G_15173"/>
<name>D6RPI2_COPC7</name>
<dbReference type="OrthoDB" id="3226344at2759"/>
<dbReference type="Proteomes" id="UP000001861">
    <property type="component" value="Unassembled WGS sequence"/>
</dbReference>
<evidence type="ECO:0000313" key="2">
    <source>
        <dbReference type="EMBL" id="EFI27040.1"/>
    </source>
</evidence>